<evidence type="ECO:0000313" key="2">
    <source>
        <dbReference type="Proteomes" id="UP001467690"/>
    </source>
</evidence>
<comment type="caution">
    <text evidence="1">The sequence shown here is derived from an EMBL/GenBank/DDBJ whole genome shotgun (WGS) entry which is preliminary data.</text>
</comment>
<evidence type="ECO:0000313" key="1">
    <source>
        <dbReference type="EMBL" id="MER2492898.1"/>
    </source>
</evidence>
<reference evidence="1 2" key="1">
    <citation type="submission" date="2024-06" db="EMBL/GenBank/DDBJ databases">
        <authorList>
            <person name="Chen R.Y."/>
        </authorList>
    </citation>
    <scope>NUCLEOTIDE SEQUENCE [LARGE SCALE GENOMIC DNA]</scope>
    <source>
        <strain evidence="1 2">D2</strain>
    </source>
</reference>
<dbReference type="RefSeq" id="WP_143872191.1">
    <property type="nucleotide sequence ID" value="NZ_CP041660.1"/>
</dbReference>
<sequence>MHNYVMQKLYLLYPFALMLLLAGCERFYTLEKHRPEVFTEADFYQVEGYKLRYDLYMPNSYTGWHHSDRNKFELDEKTNTYWMKNVDISKPQVDDVGGRFKIASIDWQNQFGFGEYDVTQDESSFGLPEKGVVLHLHFSHNSRDMFIELPKEKHGKWLTVGLKVTSDSLRPNAIMMVKLTNIPFLP</sequence>
<name>A0ABV1RIY6_9ALTE</name>
<keyword evidence="2" id="KW-1185">Reference proteome</keyword>
<accession>A0ABV1RIY6</accession>
<proteinExistence type="predicted"/>
<organism evidence="1 2">
    <name type="scientific">Catenovulum sediminis</name>
    <dbReference type="NCBI Taxonomy" id="1740262"/>
    <lineage>
        <taxon>Bacteria</taxon>
        <taxon>Pseudomonadati</taxon>
        <taxon>Pseudomonadota</taxon>
        <taxon>Gammaproteobacteria</taxon>
        <taxon>Alteromonadales</taxon>
        <taxon>Alteromonadaceae</taxon>
        <taxon>Catenovulum</taxon>
    </lineage>
</organism>
<gene>
    <name evidence="1" type="ORF">ABS311_13515</name>
</gene>
<dbReference type="Proteomes" id="UP001467690">
    <property type="component" value="Unassembled WGS sequence"/>
</dbReference>
<protein>
    <submittedName>
        <fullName evidence="1">Uncharacterized protein</fullName>
    </submittedName>
</protein>
<dbReference type="EMBL" id="JBELOE010000236">
    <property type="protein sequence ID" value="MER2492898.1"/>
    <property type="molecule type" value="Genomic_DNA"/>
</dbReference>